<dbReference type="GO" id="GO:0006096">
    <property type="term" value="P:glycolytic process"/>
    <property type="evidence" value="ECO:0007669"/>
    <property type="project" value="UniProtKB-UniPathway"/>
</dbReference>
<dbReference type="InterPro" id="IPR000741">
    <property type="entry name" value="FBA_I"/>
</dbReference>
<keyword evidence="9" id="KW-1185">Reference proteome</keyword>
<evidence type="ECO:0000256" key="6">
    <source>
        <dbReference type="ARBA" id="ARBA00023270"/>
    </source>
</evidence>
<sequence length="134" mass="15272">MSRLYLINSLRCEHNLERTEKVTEQVLVEVYKSLHDHNVYLEGTLLKPSMVISGSNPQKSYEFKIGHDRIANETLRALMRTVPAAVPGILRQTLQTAALKAWVMYGPTEAQTTFRHRARLNALAAKGNYIDDFE</sequence>
<evidence type="ECO:0000256" key="1">
    <source>
        <dbReference type="ARBA" id="ARBA00004714"/>
    </source>
</evidence>
<keyword evidence="6" id="KW-0704">Schiff base</keyword>
<dbReference type="STRING" id="1147741.A0A0R3RSJ3"/>
<evidence type="ECO:0000313" key="10">
    <source>
        <dbReference type="WBParaSite" id="EEL_0000481701-mRNA-1"/>
    </source>
</evidence>
<dbReference type="EC" id="4.1.2.13" evidence="3 7"/>
<comment type="catalytic activity">
    <reaction evidence="7">
        <text>beta-D-fructose 1,6-bisphosphate = D-glyceraldehyde 3-phosphate + dihydroxyacetone phosphate</text>
        <dbReference type="Rhea" id="RHEA:14729"/>
        <dbReference type="ChEBI" id="CHEBI:32966"/>
        <dbReference type="ChEBI" id="CHEBI:57642"/>
        <dbReference type="ChEBI" id="CHEBI:59776"/>
        <dbReference type="EC" id="4.1.2.13"/>
    </reaction>
</comment>
<dbReference type="PROSITE" id="PS00158">
    <property type="entry name" value="ALDOLASE_CLASS_I"/>
    <property type="match status" value="1"/>
</dbReference>
<dbReference type="GO" id="GO:0004332">
    <property type="term" value="F:fructose-bisphosphate aldolase activity"/>
    <property type="evidence" value="ECO:0007669"/>
    <property type="project" value="UniProtKB-EC"/>
</dbReference>
<dbReference type="InterPro" id="IPR029768">
    <property type="entry name" value="Aldolase_I_AS"/>
</dbReference>
<evidence type="ECO:0000256" key="8">
    <source>
        <dbReference type="RuleBase" id="RU004257"/>
    </source>
</evidence>
<evidence type="ECO:0000256" key="7">
    <source>
        <dbReference type="RuleBase" id="RU003994"/>
    </source>
</evidence>
<dbReference type="Gene3D" id="3.20.20.70">
    <property type="entry name" value="Aldolase class I"/>
    <property type="match status" value="1"/>
</dbReference>
<accession>A0A0R3RSJ3</accession>
<dbReference type="InterPro" id="IPR013785">
    <property type="entry name" value="Aldolase_TIM"/>
</dbReference>
<evidence type="ECO:0000256" key="4">
    <source>
        <dbReference type="ARBA" id="ARBA00023152"/>
    </source>
</evidence>
<evidence type="ECO:0000256" key="3">
    <source>
        <dbReference type="ARBA" id="ARBA00013068"/>
    </source>
</evidence>
<comment type="pathway">
    <text evidence="1 8">Carbohydrate degradation; glycolysis; D-glyceraldehyde 3-phosphate and glycerone phosphate from D-glucose: step 4/4.</text>
</comment>
<evidence type="ECO:0000313" key="9">
    <source>
        <dbReference type="Proteomes" id="UP000050640"/>
    </source>
</evidence>
<organism evidence="9 10">
    <name type="scientific">Elaeophora elaphi</name>
    <dbReference type="NCBI Taxonomy" id="1147741"/>
    <lineage>
        <taxon>Eukaryota</taxon>
        <taxon>Metazoa</taxon>
        <taxon>Ecdysozoa</taxon>
        <taxon>Nematoda</taxon>
        <taxon>Chromadorea</taxon>
        <taxon>Rhabditida</taxon>
        <taxon>Spirurina</taxon>
        <taxon>Spiruromorpha</taxon>
        <taxon>Filarioidea</taxon>
        <taxon>Onchocercidae</taxon>
        <taxon>Elaeophora</taxon>
    </lineage>
</organism>
<evidence type="ECO:0000256" key="5">
    <source>
        <dbReference type="ARBA" id="ARBA00023239"/>
    </source>
</evidence>
<reference evidence="10" key="1">
    <citation type="submission" date="2017-02" db="UniProtKB">
        <authorList>
            <consortium name="WormBaseParasite"/>
        </authorList>
    </citation>
    <scope>IDENTIFICATION</scope>
</reference>
<protein>
    <recommendedName>
        <fullName evidence="3 7">Fructose-bisphosphate aldolase</fullName>
        <ecNumber evidence="3 7">4.1.2.13</ecNumber>
    </recommendedName>
</protein>
<dbReference type="Proteomes" id="UP000050640">
    <property type="component" value="Unplaced"/>
</dbReference>
<proteinExistence type="inferred from homology"/>
<dbReference type="WBParaSite" id="EEL_0000481701-mRNA-1">
    <property type="protein sequence ID" value="EEL_0000481701-mRNA-1"/>
    <property type="gene ID" value="EEL_0000481701"/>
</dbReference>
<dbReference type="PANTHER" id="PTHR11627">
    <property type="entry name" value="FRUCTOSE-BISPHOSPHATE ALDOLASE"/>
    <property type="match status" value="1"/>
</dbReference>
<dbReference type="UniPathway" id="UPA00109">
    <property type="reaction ID" value="UER00183"/>
</dbReference>
<keyword evidence="5 7" id="KW-0456">Lyase</keyword>
<name>A0A0R3RSJ3_9BILA</name>
<dbReference type="SUPFAM" id="SSF51569">
    <property type="entry name" value="Aldolase"/>
    <property type="match status" value="1"/>
</dbReference>
<keyword evidence="4 7" id="KW-0324">Glycolysis</keyword>
<comment type="similarity">
    <text evidence="2 7">Belongs to the class I fructose-bisphosphate aldolase family.</text>
</comment>
<evidence type="ECO:0000256" key="2">
    <source>
        <dbReference type="ARBA" id="ARBA00010387"/>
    </source>
</evidence>
<dbReference type="AlphaFoldDB" id="A0A0R3RSJ3"/>
<dbReference type="Pfam" id="PF00274">
    <property type="entry name" value="Glycolytic"/>
    <property type="match status" value="1"/>
</dbReference>